<dbReference type="EMBL" id="CACVKT020001354">
    <property type="protein sequence ID" value="CAC5367195.1"/>
    <property type="molecule type" value="Genomic_DNA"/>
</dbReference>
<gene>
    <name evidence="5" type="ORF">MCOR_7208</name>
</gene>
<protein>
    <submittedName>
        <fullName evidence="5">LOXL2_3_4</fullName>
        <ecNumber evidence="5">1.4.3.-</ecNumber>
    </submittedName>
</protein>
<evidence type="ECO:0000259" key="4">
    <source>
        <dbReference type="PROSITE" id="PS50287"/>
    </source>
</evidence>
<organism evidence="5 6">
    <name type="scientific">Mytilus coruscus</name>
    <name type="common">Sea mussel</name>
    <dbReference type="NCBI Taxonomy" id="42192"/>
    <lineage>
        <taxon>Eukaryota</taxon>
        <taxon>Metazoa</taxon>
        <taxon>Spiralia</taxon>
        <taxon>Lophotrochozoa</taxon>
        <taxon>Mollusca</taxon>
        <taxon>Bivalvia</taxon>
        <taxon>Autobranchia</taxon>
        <taxon>Pteriomorphia</taxon>
        <taxon>Mytilida</taxon>
        <taxon>Mytiloidea</taxon>
        <taxon>Mytilidae</taxon>
        <taxon>Mytilinae</taxon>
        <taxon>Mytilus</taxon>
    </lineage>
</organism>
<dbReference type="FunFam" id="3.10.250.10:FF:000001">
    <property type="entry name" value="Lysyl oxidase 4 isoform X1"/>
    <property type="match status" value="1"/>
</dbReference>
<dbReference type="PANTHER" id="PTHR48071:SF18">
    <property type="entry name" value="DELETED IN MALIGNANT BRAIN TUMORS 1 PROTEIN-RELATED"/>
    <property type="match status" value="1"/>
</dbReference>
<proteinExistence type="predicted"/>
<dbReference type="PROSITE" id="PS50092">
    <property type="entry name" value="TSP1"/>
    <property type="match status" value="1"/>
</dbReference>
<evidence type="ECO:0000313" key="5">
    <source>
        <dbReference type="EMBL" id="CAC5367195.1"/>
    </source>
</evidence>
<dbReference type="EC" id="1.4.3.-" evidence="5"/>
<evidence type="ECO:0000256" key="1">
    <source>
        <dbReference type="ARBA" id="ARBA00022729"/>
    </source>
</evidence>
<dbReference type="SUPFAM" id="SSF56487">
    <property type="entry name" value="SRCR-like"/>
    <property type="match status" value="1"/>
</dbReference>
<dbReference type="Pfam" id="PF00530">
    <property type="entry name" value="SRCR"/>
    <property type="match status" value="1"/>
</dbReference>
<dbReference type="GO" id="GO:0016020">
    <property type="term" value="C:membrane"/>
    <property type="evidence" value="ECO:0007669"/>
    <property type="project" value="InterPro"/>
</dbReference>
<dbReference type="Proteomes" id="UP000507470">
    <property type="component" value="Unassembled WGS sequence"/>
</dbReference>
<dbReference type="PANTHER" id="PTHR48071">
    <property type="entry name" value="SRCR DOMAIN-CONTAINING PROTEIN"/>
    <property type="match status" value="1"/>
</dbReference>
<feature type="domain" description="SRCR" evidence="4">
    <location>
        <begin position="1"/>
        <end position="98"/>
    </location>
</feature>
<keyword evidence="5" id="KW-0560">Oxidoreductase</keyword>
<keyword evidence="1" id="KW-0732">Signal</keyword>
<reference evidence="5 6" key="1">
    <citation type="submission" date="2020-06" db="EMBL/GenBank/DDBJ databases">
        <authorList>
            <person name="Li R."/>
            <person name="Bekaert M."/>
        </authorList>
    </citation>
    <scope>NUCLEOTIDE SEQUENCE [LARGE SCALE GENOMIC DNA]</scope>
    <source>
        <strain evidence="6">wild</strain>
    </source>
</reference>
<dbReference type="Gene3D" id="3.10.250.10">
    <property type="entry name" value="SRCR-like domain"/>
    <property type="match status" value="1"/>
</dbReference>
<dbReference type="GO" id="GO:0016491">
    <property type="term" value="F:oxidoreductase activity"/>
    <property type="evidence" value="ECO:0007669"/>
    <property type="project" value="UniProtKB-KW"/>
</dbReference>
<dbReference type="SMART" id="SM00202">
    <property type="entry name" value="SR"/>
    <property type="match status" value="1"/>
</dbReference>
<dbReference type="PRINTS" id="PR00258">
    <property type="entry name" value="SPERACTRCPTR"/>
</dbReference>
<keyword evidence="6" id="KW-1185">Reference proteome</keyword>
<dbReference type="InterPro" id="IPR001190">
    <property type="entry name" value="SRCR"/>
</dbReference>
<dbReference type="InterPro" id="IPR000884">
    <property type="entry name" value="TSP1_rpt"/>
</dbReference>
<comment type="caution">
    <text evidence="3">Lacks conserved residue(s) required for the propagation of feature annotation.</text>
</comment>
<dbReference type="InterPro" id="IPR036772">
    <property type="entry name" value="SRCR-like_dom_sf"/>
</dbReference>
<feature type="disulfide bond" evidence="3">
    <location>
        <begin position="67"/>
        <end position="77"/>
    </location>
</feature>
<dbReference type="AlphaFoldDB" id="A0A6J8AIL0"/>
<evidence type="ECO:0000313" key="6">
    <source>
        <dbReference type="Proteomes" id="UP000507470"/>
    </source>
</evidence>
<keyword evidence="2 3" id="KW-1015">Disulfide bond</keyword>
<evidence type="ECO:0000256" key="2">
    <source>
        <dbReference type="ARBA" id="ARBA00023157"/>
    </source>
</evidence>
<accession>A0A6J8AIL0</accession>
<name>A0A6J8AIL0_MYTCO</name>
<evidence type="ECO:0000256" key="3">
    <source>
        <dbReference type="PROSITE-ProRule" id="PRU00196"/>
    </source>
</evidence>
<sequence length="162" mass="18037">MVSGDIRITSGRLEIFHDFEWGTVYYGNFDDYAATVACRQLGYSTGISLGNIVRTGNGKVWLDDIKCTGVESKLTDCVIENWGITSRYHSGDVGIRCSNDSTKIIIMSQWKSQLSVRFRHCNSPTSVSGGSDCGTDNYEIKDCNTDNCPGMNQEKVLFIFLF</sequence>
<dbReference type="PROSITE" id="PS50287">
    <property type="entry name" value="SRCR_2"/>
    <property type="match status" value="1"/>
</dbReference>
<dbReference type="OrthoDB" id="6156774at2759"/>